<dbReference type="AlphaFoldDB" id="A0A9D4GKT8"/>
<keyword evidence="2" id="KW-1185">Reference proteome</keyword>
<comment type="caution">
    <text evidence="1">The sequence shown here is derived from an EMBL/GenBank/DDBJ whole genome shotgun (WGS) entry which is preliminary data.</text>
</comment>
<sequence length="84" mass="9271">MTLYAHALCPVFSERDSFDSNVSGYVRDCDVTYTLNGCLKNTDLQQSACYCDTDHCNGAISWAHVTGNHVIILVVTTVMTFFGL</sequence>
<protein>
    <recommendedName>
        <fullName evidence="3">Protein quiver</fullName>
    </recommendedName>
</protein>
<evidence type="ECO:0000313" key="2">
    <source>
        <dbReference type="Proteomes" id="UP000828390"/>
    </source>
</evidence>
<proteinExistence type="predicted"/>
<gene>
    <name evidence="1" type="ORF">DPMN_118836</name>
</gene>
<accession>A0A9D4GKT8</accession>
<reference evidence="1" key="2">
    <citation type="submission" date="2020-11" db="EMBL/GenBank/DDBJ databases">
        <authorList>
            <person name="McCartney M.A."/>
            <person name="Auch B."/>
            <person name="Kono T."/>
            <person name="Mallez S."/>
            <person name="Becker A."/>
            <person name="Gohl D.M."/>
            <person name="Silverstein K.A.T."/>
            <person name="Koren S."/>
            <person name="Bechman K.B."/>
            <person name="Herman A."/>
            <person name="Abrahante J.E."/>
            <person name="Garbe J."/>
        </authorList>
    </citation>
    <scope>NUCLEOTIDE SEQUENCE</scope>
    <source>
        <strain evidence="1">Duluth1</strain>
        <tissue evidence="1">Whole animal</tissue>
    </source>
</reference>
<evidence type="ECO:0008006" key="3">
    <source>
        <dbReference type="Google" id="ProtNLM"/>
    </source>
</evidence>
<name>A0A9D4GKT8_DREPO</name>
<dbReference type="EMBL" id="JAIWYP010000005">
    <property type="protein sequence ID" value="KAH3817303.1"/>
    <property type="molecule type" value="Genomic_DNA"/>
</dbReference>
<evidence type="ECO:0000313" key="1">
    <source>
        <dbReference type="EMBL" id="KAH3817303.1"/>
    </source>
</evidence>
<dbReference type="Proteomes" id="UP000828390">
    <property type="component" value="Unassembled WGS sequence"/>
</dbReference>
<organism evidence="1 2">
    <name type="scientific">Dreissena polymorpha</name>
    <name type="common">Zebra mussel</name>
    <name type="synonym">Mytilus polymorpha</name>
    <dbReference type="NCBI Taxonomy" id="45954"/>
    <lineage>
        <taxon>Eukaryota</taxon>
        <taxon>Metazoa</taxon>
        <taxon>Spiralia</taxon>
        <taxon>Lophotrochozoa</taxon>
        <taxon>Mollusca</taxon>
        <taxon>Bivalvia</taxon>
        <taxon>Autobranchia</taxon>
        <taxon>Heteroconchia</taxon>
        <taxon>Euheterodonta</taxon>
        <taxon>Imparidentia</taxon>
        <taxon>Neoheterodontei</taxon>
        <taxon>Myida</taxon>
        <taxon>Dreissenoidea</taxon>
        <taxon>Dreissenidae</taxon>
        <taxon>Dreissena</taxon>
    </lineage>
</organism>
<reference evidence="1" key="1">
    <citation type="journal article" date="2019" name="bioRxiv">
        <title>The Genome of the Zebra Mussel, Dreissena polymorpha: A Resource for Invasive Species Research.</title>
        <authorList>
            <person name="McCartney M.A."/>
            <person name="Auch B."/>
            <person name="Kono T."/>
            <person name="Mallez S."/>
            <person name="Zhang Y."/>
            <person name="Obille A."/>
            <person name="Becker A."/>
            <person name="Abrahante J.E."/>
            <person name="Garbe J."/>
            <person name="Badalamenti J.P."/>
            <person name="Herman A."/>
            <person name="Mangelson H."/>
            <person name="Liachko I."/>
            <person name="Sullivan S."/>
            <person name="Sone E.D."/>
            <person name="Koren S."/>
            <person name="Silverstein K.A.T."/>
            <person name="Beckman K.B."/>
            <person name="Gohl D.M."/>
        </authorList>
    </citation>
    <scope>NUCLEOTIDE SEQUENCE</scope>
    <source>
        <strain evidence="1">Duluth1</strain>
        <tissue evidence="1">Whole animal</tissue>
    </source>
</reference>